<dbReference type="GO" id="GO:0009425">
    <property type="term" value="C:bacterial-type flagellum basal body"/>
    <property type="evidence" value="ECO:0007669"/>
    <property type="project" value="InterPro"/>
</dbReference>
<evidence type="ECO:0000256" key="2">
    <source>
        <dbReference type="ARBA" id="ARBA00004162"/>
    </source>
</evidence>
<dbReference type="PANTHER" id="PTHR35091:SF2">
    <property type="entry name" value="FLAGELLAR PROTEIN FLIL"/>
    <property type="match status" value="1"/>
</dbReference>
<name>A0A347UM31_9RHOB</name>
<dbReference type="GO" id="GO:0005886">
    <property type="term" value="C:plasma membrane"/>
    <property type="evidence" value="ECO:0007669"/>
    <property type="project" value="UniProtKB-SubCell"/>
</dbReference>
<protein>
    <recommendedName>
        <fullName evidence="10">Flagellar protein FliL</fullName>
    </recommendedName>
</protein>
<evidence type="ECO:0000256" key="10">
    <source>
        <dbReference type="RuleBase" id="RU364125"/>
    </source>
</evidence>
<dbReference type="PANTHER" id="PTHR35091">
    <property type="entry name" value="FLAGELLAR PROTEIN FLIL"/>
    <property type="match status" value="1"/>
</dbReference>
<feature type="transmembrane region" description="Helical" evidence="10">
    <location>
        <begin position="20"/>
        <end position="38"/>
    </location>
</feature>
<evidence type="ECO:0000256" key="8">
    <source>
        <dbReference type="ARBA" id="ARBA00022989"/>
    </source>
</evidence>
<proteinExistence type="inferred from homology"/>
<evidence type="ECO:0000313" key="11">
    <source>
        <dbReference type="EMBL" id="AXX99909.1"/>
    </source>
</evidence>
<keyword evidence="8 10" id="KW-1133">Transmembrane helix</keyword>
<evidence type="ECO:0000256" key="6">
    <source>
        <dbReference type="ARBA" id="ARBA00022692"/>
    </source>
</evidence>
<dbReference type="GO" id="GO:0071978">
    <property type="term" value="P:bacterial-type flagellum-dependent swarming motility"/>
    <property type="evidence" value="ECO:0007669"/>
    <property type="project" value="TreeGrafter"/>
</dbReference>
<dbReference type="Proteomes" id="UP000261704">
    <property type="component" value="Chromosome"/>
</dbReference>
<dbReference type="GO" id="GO:0006935">
    <property type="term" value="P:chemotaxis"/>
    <property type="evidence" value="ECO:0007669"/>
    <property type="project" value="UniProtKB-KW"/>
</dbReference>
<evidence type="ECO:0000256" key="4">
    <source>
        <dbReference type="ARBA" id="ARBA00022475"/>
    </source>
</evidence>
<reference evidence="11 12" key="1">
    <citation type="submission" date="2018-09" db="EMBL/GenBank/DDBJ databases">
        <title>Profundibacter amoris BAR1 gen. nov., sp. nov., a new member of the Roseobacter clade isolated at Lokis Castle Vent Field on the Arctic Mid-Oceanic Ridge.</title>
        <authorList>
            <person name="Le Moine Bauer S."/>
            <person name="Sjoeberg A.G."/>
            <person name="L'Haridon S."/>
            <person name="Stokke R."/>
            <person name="Roalkvam I."/>
            <person name="Steen I.H."/>
            <person name="Dahle H."/>
        </authorList>
    </citation>
    <scope>NUCLEOTIDE SEQUENCE [LARGE SCALE GENOMIC DNA]</scope>
    <source>
        <strain evidence="11 12">BAR1</strain>
    </source>
</reference>
<comment type="function">
    <text evidence="1 10">Controls the rotational direction of flagella during chemotaxis.</text>
</comment>
<keyword evidence="9 10" id="KW-0472">Membrane</keyword>
<dbReference type="EMBL" id="CP032125">
    <property type="protein sequence ID" value="AXX99909.1"/>
    <property type="molecule type" value="Genomic_DNA"/>
</dbReference>
<keyword evidence="5 10" id="KW-0145">Chemotaxis</keyword>
<evidence type="ECO:0000256" key="9">
    <source>
        <dbReference type="ARBA" id="ARBA00023136"/>
    </source>
</evidence>
<keyword evidence="12" id="KW-1185">Reference proteome</keyword>
<keyword evidence="11" id="KW-0969">Cilium</keyword>
<evidence type="ECO:0000256" key="7">
    <source>
        <dbReference type="ARBA" id="ARBA00022779"/>
    </source>
</evidence>
<keyword evidence="7 10" id="KW-0283">Flagellar rotation</keyword>
<dbReference type="InterPro" id="IPR005503">
    <property type="entry name" value="FliL"/>
</dbReference>
<evidence type="ECO:0000256" key="3">
    <source>
        <dbReference type="ARBA" id="ARBA00008281"/>
    </source>
</evidence>
<evidence type="ECO:0000313" key="12">
    <source>
        <dbReference type="Proteomes" id="UP000261704"/>
    </source>
</evidence>
<dbReference type="KEGG" id="pamo:BAR1_17665"/>
<gene>
    <name evidence="11" type="ORF">BAR1_17665</name>
</gene>
<dbReference type="RefSeq" id="WP_118944560.1">
    <property type="nucleotide sequence ID" value="NZ_CP032125.1"/>
</dbReference>
<keyword evidence="11" id="KW-0282">Flagellum</keyword>
<dbReference type="Pfam" id="PF03748">
    <property type="entry name" value="FliL"/>
    <property type="match status" value="1"/>
</dbReference>
<keyword evidence="6 10" id="KW-0812">Transmembrane</keyword>
<dbReference type="OrthoDB" id="7619358at2"/>
<organism evidence="11 12">
    <name type="scientific">Profundibacter amoris</name>
    <dbReference type="NCBI Taxonomy" id="2171755"/>
    <lineage>
        <taxon>Bacteria</taxon>
        <taxon>Pseudomonadati</taxon>
        <taxon>Pseudomonadota</taxon>
        <taxon>Alphaproteobacteria</taxon>
        <taxon>Rhodobacterales</taxon>
        <taxon>Paracoccaceae</taxon>
        <taxon>Profundibacter</taxon>
    </lineage>
</organism>
<keyword evidence="4" id="KW-1003">Cell membrane</keyword>
<keyword evidence="11" id="KW-0966">Cell projection</keyword>
<keyword evidence="10" id="KW-0997">Cell inner membrane</keyword>
<accession>A0A347UM31</accession>
<evidence type="ECO:0000256" key="1">
    <source>
        <dbReference type="ARBA" id="ARBA00002254"/>
    </source>
</evidence>
<comment type="subcellular location">
    <subcellularLocation>
        <location evidence="10">Cell inner membrane</location>
    </subcellularLocation>
    <subcellularLocation>
        <location evidence="2">Cell membrane</location>
        <topology evidence="2">Single-pass membrane protein</topology>
    </subcellularLocation>
</comment>
<comment type="similarity">
    <text evidence="3 10">Belongs to the FliL family.</text>
</comment>
<evidence type="ECO:0000256" key="5">
    <source>
        <dbReference type="ARBA" id="ARBA00022500"/>
    </source>
</evidence>
<sequence>MADEEEVEEEGSKKKSKMPLIIGLVLALAGGGGGFYAVQSGMLFGSHEEAAADSHVEAEPMPNVVFVPVDPLIINLGGRSRNQFLRFRSSLEVDGAYEAEVTALLPRVLDILNGYLRAVDVKDLEDPSALIRLRAQMLRRIQTVTGEGQVKDLLIMEFVLN</sequence>
<dbReference type="AlphaFoldDB" id="A0A347UM31"/>